<comment type="caution">
    <text evidence="3">The sequence shown here is derived from an EMBL/GenBank/DDBJ whole genome shotgun (WGS) entry which is preliminary data.</text>
</comment>
<protein>
    <recommendedName>
        <fullName evidence="2">PA14 domain-containing protein</fullName>
    </recommendedName>
</protein>
<evidence type="ECO:0000313" key="4">
    <source>
        <dbReference type="Proteomes" id="UP000230779"/>
    </source>
</evidence>
<proteinExistence type="predicted"/>
<feature type="domain" description="PA14" evidence="2">
    <location>
        <begin position="69"/>
        <end position="209"/>
    </location>
</feature>
<dbReference type="InterPro" id="IPR037524">
    <property type="entry name" value="PA14/GLEYA"/>
</dbReference>
<accession>A0A2M7RKC2</accession>
<dbReference type="EMBL" id="PFMD01000008">
    <property type="protein sequence ID" value="PIY97213.1"/>
    <property type="molecule type" value="Genomic_DNA"/>
</dbReference>
<dbReference type="SUPFAM" id="SSF69318">
    <property type="entry name" value="Integrin alpha N-terminal domain"/>
    <property type="match status" value="1"/>
</dbReference>
<keyword evidence="1" id="KW-0472">Membrane</keyword>
<dbReference type="Pfam" id="PF07691">
    <property type="entry name" value="PA14"/>
    <property type="match status" value="1"/>
</dbReference>
<name>A0A2M7RKC2_9BACT</name>
<dbReference type="SMART" id="SM00758">
    <property type="entry name" value="PA14"/>
    <property type="match status" value="1"/>
</dbReference>
<evidence type="ECO:0000259" key="2">
    <source>
        <dbReference type="PROSITE" id="PS51820"/>
    </source>
</evidence>
<gene>
    <name evidence="3" type="ORF">COY66_00775</name>
</gene>
<keyword evidence="1" id="KW-1133">Transmembrane helix</keyword>
<evidence type="ECO:0000313" key="3">
    <source>
        <dbReference type="EMBL" id="PIY97213.1"/>
    </source>
</evidence>
<dbReference type="PANTHER" id="PTHR45460:SF2">
    <property type="entry name" value="ALPHA 1,3 GLUCANASE, GH71 FAMILY (EUROFUNG)"/>
    <property type="match status" value="1"/>
</dbReference>
<dbReference type="Proteomes" id="UP000230779">
    <property type="component" value="Unassembled WGS sequence"/>
</dbReference>
<sequence>MEFTIQKTIKIGLAIILIPFAVLSGVFGYIAVADAAASNGWYGQYYNYPKNHPDMNLPSSAWPDNNHGDPLGNWDTDWYDDSHFKFDRVDPSLTFGENFFPFDETAEEIDGGHDRHFGVHWRASLSASQPGEYSFSIASDDDSWIYLDGELILENPGIHAPNTVSGTMNLSDNNVVDIFFADRRAERSYMNFQFNDASNLIITPTESPGNLPDEILPEEPIQDVPPSQIDIDPKNLGVVVAAGKGEQPYIKLFDREGNFKKEFLVFGENYHQGINLAVGDLGEDRKIEIVVAPAYGEKPEVKIYRSDGSLINSFLAYDENFRGGVNVAVGDTNGDGIKEIITGAGVGGSLIKVFQFQNNNYQPINAGFYSYNQNYQQGIKVAAGDLNGDGRAEIITGTEIGDGPHIRIFDEAGNLMFAPGFFAYRQDLRQGIKVAAGDLDGDGTDEIITGTNLGLGPQVRVFDPFGQIKFTAGFFAYDQAFRGGVNVAAADLDLNGREEIITSAGPGGGPHVRIFGRYGETRIAAGFFAFPEEYRSGIQVGGGVLDL</sequence>
<dbReference type="Gene3D" id="3.90.182.10">
    <property type="entry name" value="Toxin - Anthrax Protective Antigen,domain 1"/>
    <property type="match status" value="1"/>
</dbReference>
<dbReference type="PROSITE" id="PS51820">
    <property type="entry name" value="PA14"/>
    <property type="match status" value="1"/>
</dbReference>
<dbReference type="AlphaFoldDB" id="A0A2M7RKC2"/>
<evidence type="ECO:0000256" key="1">
    <source>
        <dbReference type="SAM" id="Phobius"/>
    </source>
</evidence>
<dbReference type="SUPFAM" id="SSF56988">
    <property type="entry name" value="Anthrax protective antigen"/>
    <property type="match status" value="1"/>
</dbReference>
<organism evidence="3 4">
    <name type="scientific">Candidatus Kerfeldbacteria bacterium CG_4_10_14_0_8_um_filter_42_10</name>
    <dbReference type="NCBI Taxonomy" id="2014248"/>
    <lineage>
        <taxon>Bacteria</taxon>
        <taxon>Candidatus Kerfeldiibacteriota</taxon>
    </lineage>
</organism>
<dbReference type="PANTHER" id="PTHR45460">
    <property type="entry name" value="SIMILAR TO CYSTEINE PROTEINASE"/>
    <property type="match status" value="1"/>
</dbReference>
<keyword evidence="1" id="KW-0812">Transmembrane</keyword>
<dbReference type="InterPro" id="IPR011658">
    <property type="entry name" value="PA14_dom"/>
</dbReference>
<reference evidence="3 4" key="1">
    <citation type="submission" date="2017-09" db="EMBL/GenBank/DDBJ databases">
        <title>Depth-based differentiation of microbial function through sediment-hosted aquifers and enrichment of novel symbionts in the deep terrestrial subsurface.</title>
        <authorList>
            <person name="Probst A.J."/>
            <person name="Ladd B."/>
            <person name="Jarett J.K."/>
            <person name="Geller-Mcgrath D.E."/>
            <person name="Sieber C.M."/>
            <person name="Emerson J.B."/>
            <person name="Anantharaman K."/>
            <person name="Thomas B.C."/>
            <person name="Malmstrom R."/>
            <person name="Stieglmeier M."/>
            <person name="Klingl A."/>
            <person name="Woyke T."/>
            <person name="Ryan C.M."/>
            <person name="Banfield J.F."/>
        </authorList>
    </citation>
    <scope>NUCLEOTIDE SEQUENCE [LARGE SCALE GENOMIC DNA]</scope>
    <source>
        <strain evidence="3">CG_4_10_14_0_8_um_filter_42_10</strain>
    </source>
</reference>
<dbReference type="Gene3D" id="2.130.10.130">
    <property type="entry name" value="Integrin alpha, N-terminal"/>
    <property type="match status" value="1"/>
</dbReference>
<dbReference type="InterPro" id="IPR028994">
    <property type="entry name" value="Integrin_alpha_N"/>
</dbReference>
<feature type="transmembrane region" description="Helical" evidence="1">
    <location>
        <begin position="12"/>
        <end position="32"/>
    </location>
</feature>